<evidence type="ECO:0000313" key="1">
    <source>
        <dbReference type="EMBL" id="PIZ14884.1"/>
    </source>
</evidence>
<evidence type="ECO:0008006" key="3">
    <source>
        <dbReference type="Google" id="ProtNLM"/>
    </source>
</evidence>
<reference evidence="2" key="1">
    <citation type="submission" date="2017-09" db="EMBL/GenBank/DDBJ databases">
        <title>Depth-based differentiation of microbial function through sediment-hosted aquifers and enrichment of novel symbionts in the deep terrestrial subsurface.</title>
        <authorList>
            <person name="Probst A.J."/>
            <person name="Ladd B."/>
            <person name="Jarett J.K."/>
            <person name="Geller-Mcgrath D.E."/>
            <person name="Sieber C.M.K."/>
            <person name="Emerson J.B."/>
            <person name="Anantharaman K."/>
            <person name="Thomas B.C."/>
            <person name="Malmstrom R."/>
            <person name="Stieglmeier M."/>
            <person name="Klingl A."/>
            <person name="Woyke T."/>
            <person name="Ryan C.M."/>
            <person name="Banfield J.F."/>
        </authorList>
    </citation>
    <scope>NUCLEOTIDE SEQUENCE [LARGE SCALE GENOMIC DNA]</scope>
</reference>
<dbReference type="EMBL" id="PFMR01000296">
    <property type="protein sequence ID" value="PIZ14884.1"/>
    <property type="molecule type" value="Genomic_DNA"/>
</dbReference>
<dbReference type="AlphaFoldDB" id="A0A2M7S5W1"/>
<evidence type="ECO:0000313" key="2">
    <source>
        <dbReference type="Proteomes" id="UP000229307"/>
    </source>
</evidence>
<dbReference type="Pfam" id="PF10049">
    <property type="entry name" value="DUF2283"/>
    <property type="match status" value="1"/>
</dbReference>
<name>A0A2M7S5W1_9BACT</name>
<organism evidence="1 2">
    <name type="scientific">Candidatus Desantisbacteria bacterium CG_4_10_14_0_8_um_filter_48_22</name>
    <dbReference type="NCBI Taxonomy" id="1974543"/>
    <lineage>
        <taxon>Bacteria</taxon>
        <taxon>Candidatus Desantisiibacteriota</taxon>
    </lineage>
</organism>
<sequence>MGEKIAFSYDKEGDVLDISLGKPRQAISREIEDDFFVRLDVDSDRVVGFSILNFEKWFKTKTLKTVPVTGNFSLIKETVSVREKKPPYKTR</sequence>
<proteinExistence type="predicted"/>
<gene>
    <name evidence="1" type="ORF">COY52_10805</name>
</gene>
<dbReference type="InterPro" id="IPR019270">
    <property type="entry name" value="DUF2283"/>
</dbReference>
<accession>A0A2M7S5W1</accession>
<comment type="caution">
    <text evidence="1">The sequence shown here is derived from an EMBL/GenBank/DDBJ whole genome shotgun (WGS) entry which is preliminary data.</text>
</comment>
<dbReference type="Proteomes" id="UP000229307">
    <property type="component" value="Unassembled WGS sequence"/>
</dbReference>
<protein>
    <recommendedName>
        <fullName evidence="3">DUF2283 domain-containing protein</fullName>
    </recommendedName>
</protein>